<comment type="caution">
    <text evidence="1">The sequence shown here is derived from an EMBL/GenBank/DDBJ whole genome shotgun (WGS) entry which is preliminary data.</text>
</comment>
<name>A0AAV7FN41_DENCH</name>
<evidence type="ECO:0008006" key="3">
    <source>
        <dbReference type="Google" id="ProtNLM"/>
    </source>
</evidence>
<accession>A0AAV7FN41</accession>
<protein>
    <recommendedName>
        <fullName evidence="3">TF-B3 domain-containing protein</fullName>
    </recommendedName>
</protein>
<evidence type="ECO:0000313" key="1">
    <source>
        <dbReference type="EMBL" id="KAH0451019.1"/>
    </source>
</evidence>
<dbReference type="Proteomes" id="UP000775213">
    <property type="component" value="Unassembled WGS sequence"/>
</dbReference>
<organism evidence="1 2">
    <name type="scientific">Dendrobium chrysotoxum</name>
    <name type="common">Orchid</name>
    <dbReference type="NCBI Taxonomy" id="161865"/>
    <lineage>
        <taxon>Eukaryota</taxon>
        <taxon>Viridiplantae</taxon>
        <taxon>Streptophyta</taxon>
        <taxon>Embryophyta</taxon>
        <taxon>Tracheophyta</taxon>
        <taxon>Spermatophyta</taxon>
        <taxon>Magnoliopsida</taxon>
        <taxon>Liliopsida</taxon>
        <taxon>Asparagales</taxon>
        <taxon>Orchidaceae</taxon>
        <taxon>Epidendroideae</taxon>
        <taxon>Malaxideae</taxon>
        <taxon>Dendrobiinae</taxon>
        <taxon>Dendrobium</taxon>
    </lineage>
</organism>
<sequence length="167" mass="19280">METPELVETAELVETPEFPLWAQSVAIANNADGLQFLTIKTIEDLDISMEHSRIELPFKSIDILRQYLTPREIKKVDNFDVEDEDYSASNARWLNKGLDVIVFIPNRIMELQLTGWDGFKYATNIKGPGLAIYHGDLKVGDNVAIWMFRGQYKKKKERLCFIFHKLS</sequence>
<gene>
    <name evidence="1" type="ORF">IEQ34_021711</name>
</gene>
<keyword evidence="2" id="KW-1185">Reference proteome</keyword>
<reference evidence="1 2" key="1">
    <citation type="journal article" date="2021" name="Hortic Res">
        <title>Chromosome-scale assembly of the Dendrobium chrysotoxum genome enhances the understanding of orchid evolution.</title>
        <authorList>
            <person name="Zhang Y."/>
            <person name="Zhang G.Q."/>
            <person name="Zhang D."/>
            <person name="Liu X.D."/>
            <person name="Xu X.Y."/>
            <person name="Sun W.H."/>
            <person name="Yu X."/>
            <person name="Zhu X."/>
            <person name="Wang Z.W."/>
            <person name="Zhao X."/>
            <person name="Zhong W.Y."/>
            <person name="Chen H."/>
            <person name="Yin W.L."/>
            <person name="Huang T."/>
            <person name="Niu S.C."/>
            <person name="Liu Z.J."/>
        </authorList>
    </citation>
    <scope>NUCLEOTIDE SEQUENCE [LARGE SCALE GENOMIC DNA]</scope>
    <source>
        <strain evidence="1">Lindl</strain>
    </source>
</reference>
<proteinExistence type="predicted"/>
<evidence type="ECO:0000313" key="2">
    <source>
        <dbReference type="Proteomes" id="UP000775213"/>
    </source>
</evidence>
<dbReference type="AlphaFoldDB" id="A0AAV7FN41"/>
<dbReference type="EMBL" id="JAGFBR010000018">
    <property type="protein sequence ID" value="KAH0451019.1"/>
    <property type="molecule type" value="Genomic_DNA"/>
</dbReference>